<feature type="domain" description="YCII-related" evidence="2">
    <location>
        <begin position="1"/>
        <end position="112"/>
    </location>
</feature>
<accession>A0A516Q3C0</accession>
<evidence type="ECO:0000313" key="4">
    <source>
        <dbReference type="Proteomes" id="UP000319263"/>
    </source>
</evidence>
<organism evidence="3 4">
    <name type="scientific">Microlunatus elymi</name>
    <dbReference type="NCBI Taxonomy" id="2596828"/>
    <lineage>
        <taxon>Bacteria</taxon>
        <taxon>Bacillati</taxon>
        <taxon>Actinomycetota</taxon>
        <taxon>Actinomycetes</taxon>
        <taxon>Propionibacteriales</taxon>
        <taxon>Propionibacteriaceae</taxon>
        <taxon>Microlunatus</taxon>
    </lineage>
</organism>
<sequence>MRVMAFMMGNEDSETGRIPDPEEFAAMGRFNEELVKAGILLSAEGLHATKDGAKVKWTGDGPTVVDGPFTEAKEVVAGFWIVQVSSLAEAKEWFQRCPGGDGTEIQLRPVYELEEFGDSLPSEVRDLEEQVRTATRQDG</sequence>
<dbReference type="PANTHER" id="PTHR35174:SF4">
    <property type="entry name" value="BLL7163 PROTEIN"/>
    <property type="match status" value="1"/>
</dbReference>
<protein>
    <submittedName>
        <fullName evidence="3">YciI family protein</fullName>
    </submittedName>
</protein>
<dbReference type="OrthoDB" id="668782at2"/>
<dbReference type="Gene3D" id="3.30.70.1060">
    <property type="entry name" value="Dimeric alpha+beta barrel"/>
    <property type="match status" value="1"/>
</dbReference>
<dbReference type="InterPro" id="IPR011008">
    <property type="entry name" value="Dimeric_a/b-barrel"/>
</dbReference>
<proteinExistence type="inferred from homology"/>
<dbReference type="EMBL" id="CP041692">
    <property type="protein sequence ID" value="QDP97925.1"/>
    <property type="molecule type" value="Genomic_DNA"/>
</dbReference>
<comment type="similarity">
    <text evidence="1">Belongs to the YciI family.</text>
</comment>
<evidence type="ECO:0000259" key="2">
    <source>
        <dbReference type="Pfam" id="PF03795"/>
    </source>
</evidence>
<gene>
    <name evidence="3" type="ORF">FOE78_20240</name>
</gene>
<dbReference type="PANTHER" id="PTHR35174">
    <property type="entry name" value="BLL7171 PROTEIN-RELATED"/>
    <property type="match status" value="1"/>
</dbReference>
<dbReference type="InterPro" id="IPR005545">
    <property type="entry name" value="YCII"/>
</dbReference>
<dbReference type="KEGG" id="mik:FOE78_20240"/>
<keyword evidence="4" id="KW-1185">Reference proteome</keyword>
<evidence type="ECO:0000256" key="1">
    <source>
        <dbReference type="ARBA" id="ARBA00007689"/>
    </source>
</evidence>
<name>A0A516Q3C0_9ACTN</name>
<evidence type="ECO:0000313" key="3">
    <source>
        <dbReference type="EMBL" id="QDP97925.1"/>
    </source>
</evidence>
<dbReference type="AlphaFoldDB" id="A0A516Q3C0"/>
<dbReference type="RefSeq" id="WP_143987879.1">
    <property type="nucleotide sequence ID" value="NZ_CP041692.1"/>
</dbReference>
<reference evidence="3 4" key="1">
    <citation type="submission" date="2019-07" db="EMBL/GenBank/DDBJ databases">
        <title>Microlunatus dokdonensis sp. nov. isolated from the rhizospheric soil of the wild plant Elymus tsukushiensis.</title>
        <authorList>
            <person name="Ghim S.-Y."/>
            <person name="Hwang Y.-J."/>
            <person name="Son J.-S."/>
            <person name="Shin J.-H."/>
        </authorList>
    </citation>
    <scope>NUCLEOTIDE SEQUENCE [LARGE SCALE GENOMIC DNA]</scope>
    <source>
        <strain evidence="3 4">KUDC0627</strain>
    </source>
</reference>
<dbReference type="SUPFAM" id="SSF54909">
    <property type="entry name" value="Dimeric alpha+beta barrel"/>
    <property type="match status" value="1"/>
</dbReference>
<dbReference type="Pfam" id="PF03795">
    <property type="entry name" value="YCII"/>
    <property type="match status" value="1"/>
</dbReference>
<dbReference type="Proteomes" id="UP000319263">
    <property type="component" value="Chromosome"/>
</dbReference>